<feature type="domain" description="PiggyBac transposable element-derived protein" evidence="1">
    <location>
        <begin position="132"/>
        <end position="339"/>
    </location>
</feature>
<name>A0A9R0E737_SPOFR</name>
<keyword evidence="2" id="KW-1185">Reference proteome</keyword>
<dbReference type="Pfam" id="PF13843">
    <property type="entry name" value="DDE_Tnp_1_7"/>
    <property type="match status" value="1"/>
</dbReference>
<dbReference type="PANTHER" id="PTHR46599">
    <property type="entry name" value="PIGGYBAC TRANSPOSABLE ELEMENT-DERIVED PROTEIN 4"/>
    <property type="match status" value="1"/>
</dbReference>
<accession>A0A9R0E737</accession>
<dbReference type="AlphaFoldDB" id="A0A9R0E737"/>
<dbReference type="OrthoDB" id="75807at2759"/>
<reference evidence="3" key="1">
    <citation type="submission" date="2025-08" db="UniProtKB">
        <authorList>
            <consortium name="RefSeq"/>
        </authorList>
    </citation>
    <scope>IDENTIFICATION</scope>
    <source>
        <tissue evidence="3">Whole larval tissue</tissue>
    </source>
</reference>
<dbReference type="RefSeq" id="XP_050560497.1">
    <property type="nucleotide sequence ID" value="XM_050704540.1"/>
</dbReference>
<dbReference type="InterPro" id="IPR029526">
    <property type="entry name" value="PGBD"/>
</dbReference>
<proteinExistence type="predicted"/>
<dbReference type="GeneID" id="118275718"/>
<evidence type="ECO:0000313" key="2">
    <source>
        <dbReference type="Proteomes" id="UP000829999"/>
    </source>
</evidence>
<evidence type="ECO:0000313" key="3">
    <source>
        <dbReference type="RefSeq" id="XP_050560497.1"/>
    </source>
</evidence>
<evidence type="ECO:0000259" key="1">
    <source>
        <dbReference type="Pfam" id="PF13843"/>
    </source>
</evidence>
<dbReference type="Proteomes" id="UP000829999">
    <property type="component" value="Chromosome 25"/>
</dbReference>
<protein>
    <submittedName>
        <fullName evidence="3">PiggyBac transposable element-derived protein 4</fullName>
    </submittedName>
</protein>
<organism evidence="2 3">
    <name type="scientific">Spodoptera frugiperda</name>
    <name type="common">Fall armyworm</name>
    <dbReference type="NCBI Taxonomy" id="7108"/>
    <lineage>
        <taxon>Eukaryota</taxon>
        <taxon>Metazoa</taxon>
        <taxon>Ecdysozoa</taxon>
        <taxon>Arthropoda</taxon>
        <taxon>Hexapoda</taxon>
        <taxon>Insecta</taxon>
        <taxon>Pterygota</taxon>
        <taxon>Neoptera</taxon>
        <taxon>Endopterygota</taxon>
        <taxon>Lepidoptera</taxon>
        <taxon>Glossata</taxon>
        <taxon>Ditrysia</taxon>
        <taxon>Noctuoidea</taxon>
        <taxon>Noctuidae</taxon>
        <taxon>Amphipyrinae</taxon>
        <taxon>Spodoptera</taxon>
    </lineage>
</organism>
<gene>
    <name evidence="3" type="primary">LOC118275718</name>
</gene>
<sequence length="383" mass="44559">MPFLHFIKIYKVFFNSGPNDEKFEDFINDWLNVADLSDNDDDIDIDVDECLIPTVQERNAAAEPACDSDLTLFQAEVLRREDDANDRALRDITTDDCYTFAWSKDRTTFLGRRETFTGTSGPTFEVTDQTRAIDVFDKIFDTDFIDHLCVETNRNAEQKIALMREQNKIAPHSRFHRWSPTDRDEMVSFLAIIILQGLYPLPEEEAYFKYNGFGTMPYFSKIMTYNRFLLLKSFLHFVDNRTCRDTTRLNKIRPIVDYFNTKFSSLYMPSQEIVIDESLLKWHGRLNFAQKISSKAAQVGVKTYELCESSSGYLWKFFVYAGKDKATSTTHNTDVQNSQTNDRLVGDEATRFTDDETNDRLFLSFFLIVETVPRTLLLKLFTT</sequence>
<dbReference type="PANTHER" id="PTHR46599:SF3">
    <property type="entry name" value="PIGGYBAC TRANSPOSABLE ELEMENT-DERIVED PROTEIN 4"/>
    <property type="match status" value="1"/>
</dbReference>